<comment type="caution">
    <text evidence="2">The sequence shown here is derived from an EMBL/GenBank/DDBJ whole genome shotgun (WGS) entry which is preliminary data.</text>
</comment>
<sequence>MRLLRPIPFVLALILLPALAASIDADPSRPCGSNEICRYTTDYEMEDFPVRENECTCSENIHYHTCQQA</sequence>
<gene>
    <name evidence="2" type="ORF">N7537_010347</name>
</gene>
<dbReference type="RefSeq" id="XP_056750069.1">
    <property type="nucleotide sequence ID" value="XM_056901401.1"/>
</dbReference>
<evidence type="ECO:0000313" key="2">
    <source>
        <dbReference type="EMBL" id="KAJ5593443.1"/>
    </source>
</evidence>
<feature type="chain" id="PRO_5042009841" evidence="1">
    <location>
        <begin position="26"/>
        <end position="69"/>
    </location>
</feature>
<proteinExistence type="predicted"/>
<reference evidence="2" key="2">
    <citation type="submission" date="2023-01" db="EMBL/GenBank/DDBJ databases">
        <authorList>
            <person name="Petersen C."/>
        </authorList>
    </citation>
    <scope>NUCLEOTIDE SEQUENCE</scope>
    <source>
        <strain evidence="2">IBT 12815</strain>
    </source>
</reference>
<accession>A0AAD6GWL7</accession>
<organism evidence="2 3">
    <name type="scientific">Penicillium hordei</name>
    <dbReference type="NCBI Taxonomy" id="40994"/>
    <lineage>
        <taxon>Eukaryota</taxon>
        <taxon>Fungi</taxon>
        <taxon>Dikarya</taxon>
        <taxon>Ascomycota</taxon>
        <taxon>Pezizomycotina</taxon>
        <taxon>Eurotiomycetes</taxon>
        <taxon>Eurotiomycetidae</taxon>
        <taxon>Eurotiales</taxon>
        <taxon>Aspergillaceae</taxon>
        <taxon>Penicillium</taxon>
    </lineage>
</organism>
<keyword evidence="3" id="KW-1185">Reference proteome</keyword>
<dbReference type="EMBL" id="JAQJAE010000005">
    <property type="protein sequence ID" value="KAJ5593443.1"/>
    <property type="molecule type" value="Genomic_DNA"/>
</dbReference>
<protein>
    <submittedName>
        <fullName evidence="2">Uncharacterized protein</fullName>
    </submittedName>
</protein>
<reference evidence="2" key="1">
    <citation type="journal article" date="2023" name="IMA Fungus">
        <title>Comparative genomic study of the Penicillium genus elucidates a diverse pangenome and 15 lateral gene transfer events.</title>
        <authorList>
            <person name="Petersen C."/>
            <person name="Sorensen T."/>
            <person name="Nielsen M.R."/>
            <person name="Sondergaard T.E."/>
            <person name="Sorensen J.L."/>
            <person name="Fitzpatrick D.A."/>
            <person name="Frisvad J.C."/>
            <person name="Nielsen K.L."/>
        </authorList>
    </citation>
    <scope>NUCLEOTIDE SEQUENCE</scope>
    <source>
        <strain evidence="2">IBT 12815</strain>
    </source>
</reference>
<keyword evidence="1" id="KW-0732">Signal</keyword>
<evidence type="ECO:0000256" key="1">
    <source>
        <dbReference type="SAM" id="SignalP"/>
    </source>
</evidence>
<dbReference type="GeneID" id="81591643"/>
<dbReference type="Proteomes" id="UP001213799">
    <property type="component" value="Unassembled WGS sequence"/>
</dbReference>
<name>A0AAD6GWL7_9EURO</name>
<dbReference type="AlphaFoldDB" id="A0AAD6GWL7"/>
<feature type="signal peptide" evidence="1">
    <location>
        <begin position="1"/>
        <end position="25"/>
    </location>
</feature>
<evidence type="ECO:0000313" key="3">
    <source>
        <dbReference type="Proteomes" id="UP001213799"/>
    </source>
</evidence>